<organism evidence="2 3">
    <name type="scientific">Bremia lactucae</name>
    <name type="common">Lettuce downy mildew</name>
    <dbReference type="NCBI Taxonomy" id="4779"/>
    <lineage>
        <taxon>Eukaryota</taxon>
        <taxon>Sar</taxon>
        <taxon>Stramenopiles</taxon>
        <taxon>Oomycota</taxon>
        <taxon>Peronosporomycetes</taxon>
        <taxon>Peronosporales</taxon>
        <taxon>Peronosporaceae</taxon>
        <taxon>Bremia</taxon>
    </lineage>
</organism>
<evidence type="ECO:0000313" key="2">
    <source>
        <dbReference type="EMBL" id="TDH68697.1"/>
    </source>
</evidence>
<dbReference type="RefSeq" id="XP_067818196.1">
    <property type="nucleotide sequence ID" value="XM_067963255.1"/>
</dbReference>
<comment type="caution">
    <text evidence="2">The sequence shown here is derived from an EMBL/GenBank/DDBJ whole genome shotgun (WGS) entry which is preliminary data.</text>
</comment>
<keyword evidence="3" id="KW-1185">Reference proteome</keyword>
<sequence>MKLKPIVPIIASLAGFALSKGIFEFTTQSRIFPTLRGSPFLASTMASASPKTTKGSAPQTPKRSPPRSSPSPSPSCGLDVVNADELTALITAVKFAHPDFGVKRVHDQVLSHGGKFASVPMKRVRRYMHKLGMNSPMGDDDKTPVKLMTIGGDSISKREEGPESSGTTDDMVWLPVKLDEPASKLQDFPYQAVIRMTTSEEGDAEGSLGEIYKIQVAVDVNGALSTIHPMLVYNKARSRKTFLHPDSPAYLPVQRLVAEQGQKGAVGGSKAYFWGRYFKIEDMLYINTVKVAPAQQW</sequence>
<accession>A0A976FKX1</accession>
<dbReference type="GeneID" id="94348926"/>
<dbReference type="KEGG" id="blac:94348926"/>
<dbReference type="EMBL" id="SHOA02000016">
    <property type="protein sequence ID" value="TDH68697.1"/>
    <property type="molecule type" value="Genomic_DNA"/>
</dbReference>
<dbReference type="AlphaFoldDB" id="A0A976FKX1"/>
<proteinExistence type="predicted"/>
<evidence type="ECO:0000313" key="3">
    <source>
        <dbReference type="Proteomes" id="UP000294530"/>
    </source>
</evidence>
<evidence type="ECO:0000256" key="1">
    <source>
        <dbReference type="SAM" id="MobiDB-lite"/>
    </source>
</evidence>
<reference evidence="2 3" key="1">
    <citation type="journal article" date="2021" name="Genome Biol.">
        <title>AFLAP: assembly-free linkage analysis pipeline using k-mers from genome sequencing data.</title>
        <authorList>
            <person name="Fletcher K."/>
            <person name="Zhang L."/>
            <person name="Gil J."/>
            <person name="Han R."/>
            <person name="Cavanaugh K."/>
            <person name="Michelmore R."/>
        </authorList>
    </citation>
    <scope>NUCLEOTIDE SEQUENCE [LARGE SCALE GENOMIC DNA]</scope>
    <source>
        <strain evidence="2 3">SF5</strain>
    </source>
</reference>
<name>A0A976FKX1_BRELC</name>
<dbReference type="OrthoDB" id="72752at2759"/>
<dbReference type="Proteomes" id="UP000294530">
    <property type="component" value="Unassembled WGS sequence"/>
</dbReference>
<feature type="compositionally biased region" description="Polar residues" evidence="1">
    <location>
        <begin position="45"/>
        <end position="59"/>
    </location>
</feature>
<protein>
    <submittedName>
        <fullName evidence="2">Uncharacterized protein</fullName>
    </submittedName>
</protein>
<feature type="region of interest" description="Disordered" evidence="1">
    <location>
        <begin position="45"/>
        <end position="77"/>
    </location>
</feature>
<gene>
    <name evidence="2" type="ORF">CCR75_005173</name>
</gene>